<evidence type="ECO:0000256" key="7">
    <source>
        <dbReference type="ARBA" id="ARBA00023136"/>
    </source>
</evidence>
<dbReference type="EC" id="5.2.1.8" evidence="11"/>
<dbReference type="PANTHER" id="PTHR47245:SF1">
    <property type="entry name" value="FOLDASE PROTEIN PRSA"/>
    <property type="match status" value="1"/>
</dbReference>
<feature type="region of interest" description="Disordered" evidence="12">
    <location>
        <begin position="300"/>
        <end position="338"/>
    </location>
</feature>
<keyword evidence="9 11" id="KW-0413">Isomerase</keyword>
<evidence type="ECO:0000256" key="9">
    <source>
        <dbReference type="ARBA" id="ARBA00023235"/>
    </source>
</evidence>
<dbReference type="GO" id="GO:0006457">
    <property type="term" value="P:protein folding"/>
    <property type="evidence" value="ECO:0007669"/>
    <property type="project" value="UniProtKB-UniRule"/>
</dbReference>
<protein>
    <recommendedName>
        <fullName evidence="11">Foldase protein PrsA</fullName>
        <ecNumber evidence="11">5.2.1.8</ecNumber>
    </recommendedName>
</protein>
<dbReference type="Pfam" id="PF00639">
    <property type="entry name" value="Rotamase"/>
    <property type="match status" value="1"/>
</dbReference>
<dbReference type="SUPFAM" id="SSF109998">
    <property type="entry name" value="Triger factor/SurA peptide-binding domain-like"/>
    <property type="match status" value="1"/>
</dbReference>
<dbReference type="PANTHER" id="PTHR47245">
    <property type="entry name" value="PEPTIDYLPROLYL ISOMERASE"/>
    <property type="match status" value="1"/>
</dbReference>
<accession>A0A2I1K0E0</accession>
<feature type="compositionally biased region" description="Acidic residues" evidence="12">
    <location>
        <begin position="313"/>
        <end position="338"/>
    </location>
</feature>
<feature type="signal peptide" evidence="13">
    <location>
        <begin position="1"/>
        <end position="30"/>
    </location>
</feature>
<comment type="subcellular location">
    <subcellularLocation>
        <location evidence="2">Cell membrane</location>
        <topology evidence="2">Lipid-anchor</topology>
    </subcellularLocation>
</comment>
<evidence type="ECO:0000256" key="2">
    <source>
        <dbReference type="ARBA" id="ARBA00004193"/>
    </source>
</evidence>
<evidence type="ECO:0000256" key="8">
    <source>
        <dbReference type="ARBA" id="ARBA00023139"/>
    </source>
</evidence>
<dbReference type="Proteomes" id="UP000234384">
    <property type="component" value="Unassembled WGS sequence"/>
</dbReference>
<reference evidence="15 16" key="1">
    <citation type="submission" date="2017-12" db="EMBL/GenBank/DDBJ databases">
        <title>Phylogenetic diversity of female urinary microbiome.</title>
        <authorList>
            <person name="Thomas-White K."/>
            <person name="Wolfe A.J."/>
        </authorList>
    </citation>
    <scope>NUCLEOTIDE SEQUENCE [LARGE SCALE GENOMIC DNA]</scope>
    <source>
        <strain evidence="15 16">UMB0898</strain>
    </source>
</reference>
<organism evidence="15 16">
    <name type="scientific">Falseniella ignava</name>
    <dbReference type="NCBI Taxonomy" id="137730"/>
    <lineage>
        <taxon>Bacteria</taxon>
        <taxon>Bacillati</taxon>
        <taxon>Bacillota</taxon>
        <taxon>Bacilli</taxon>
        <taxon>Lactobacillales</taxon>
        <taxon>Aerococcaceae</taxon>
        <taxon>Falseniella</taxon>
    </lineage>
</organism>
<dbReference type="SUPFAM" id="SSF54534">
    <property type="entry name" value="FKBP-like"/>
    <property type="match status" value="1"/>
</dbReference>
<dbReference type="Gene3D" id="3.10.50.40">
    <property type="match status" value="1"/>
</dbReference>
<proteinExistence type="inferred from homology"/>
<evidence type="ECO:0000256" key="4">
    <source>
        <dbReference type="ARBA" id="ARBA00022475"/>
    </source>
</evidence>
<feature type="domain" description="PpiC" evidence="14">
    <location>
        <begin position="150"/>
        <end position="240"/>
    </location>
</feature>
<name>A0A2I1K0E0_9LACT</name>
<dbReference type="GO" id="GO:0003755">
    <property type="term" value="F:peptidyl-prolyl cis-trans isomerase activity"/>
    <property type="evidence" value="ECO:0007669"/>
    <property type="project" value="UniProtKB-UniRule"/>
</dbReference>
<keyword evidence="4 11" id="KW-1003">Cell membrane</keyword>
<evidence type="ECO:0000256" key="13">
    <source>
        <dbReference type="SAM" id="SignalP"/>
    </source>
</evidence>
<evidence type="ECO:0000256" key="3">
    <source>
        <dbReference type="ARBA" id="ARBA00006071"/>
    </source>
</evidence>
<dbReference type="EMBL" id="PKHE01000009">
    <property type="protein sequence ID" value="PKY89118.1"/>
    <property type="molecule type" value="Genomic_DNA"/>
</dbReference>
<dbReference type="PROSITE" id="PS50198">
    <property type="entry name" value="PPIC_PPIASE_2"/>
    <property type="match status" value="1"/>
</dbReference>
<feature type="chain" id="PRO_5014115474" description="Foldase protein PrsA" evidence="13">
    <location>
        <begin position="31"/>
        <end position="338"/>
    </location>
</feature>
<feature type="compositionally biased region" description="Basic and acidic residues" evidence="12">
    <location>
        <begin position="300"/>
        <end position="312"/>
    </location>
</feature>
<keyword evidence="5 11" id="KW-0732">Signal</keyword>
<comment type="caution">
    <text evidence="15">The sequence shown here is derived from an EMBL/GenBank/DDBJ whole genome shotgun (WGS) entry which is preliminary data.</text>
</comment>
<evidence type="ECO:0000256" key="11">
    <source>
        <dbReference type="HAMAP-Rule" id="MF_01145"/>
    </source>
</evidence>
<keyword evidence="8" id="KW-0564">Palmitate</keyword>
<dbReference type="InterPro" id="IPR000297">
    <property type="entry name" value="PPIase_PpiC"/>
</dbReference>
<dbReference type="AlphaFoldDB" id="A0A2I1K0E0"/>
<keyword evidence="7 11" id="KW-0472">Membrane</keyword>
<dbReference type="HAMAP" id="MF_01145">
    <property type="entry name" value="Foldase_PrsA"/>
    <property type="match status" value="1"/>
</dbReference>
<gene>
    <name evidence="11" type="primary">prsA</name>
    <name evidence="15" type="ORF">CYJ57_04565</name>
</gene>
<comment type="similarity">
    <text evidence="3 11">Belongs to the PrsA family.</text>
</comment>
<dbReference type="InterPro" id="IPR023059">
    <property type="entry name" value="Foldase_PrsA"/>
</dbReference>
<comment type="function">
    <text evidence="11">Plays a major role in protein secretion by helping the post-translocational extracellular folding of several secreted proteins.</text>
</comment>
<evidence type="ECO:0000313" key="15">
    <source>
        <dbReference type="EMBL" id="PKY89118.1"/>
    </source>
</evidence>
<dbReference type="InterPro" id="IPR050245">
    <property type="entry name" value="PrsA_foldase"/>
</dbReference>
<comment type="catalytic activity">
    <reaction evidence="1 11">
        <text>[protein]-peptidylproline (omega=180) = [protein]-peptidylproline (omega=0)</text>
        <dbReference type="Rhea" id="RHEA:16237"/>
        <dbReference type="Rhea" id="RHEA-COMP:10747"/>
        <dbReference type="Rhea" id="RHEA-COMP:10748"/>
        <dbReference type="ChEBI" id="CHEBI:83833"/>
        <dbReference type="ChEBI" id="CHEBI:83834"/>
        <dbReference type="EC" id="5.2.1.8"/>
    </reaction>
</comment>
<evidence type="ECO:0000313" key="16">
    <source>
        <dbReference type="Proteomes" id="UP000234384"/>
    </source>
</evidence>
<keyword evidence="10" id="KW-0449">Lipoprotein</keyword>
<evidence type="ECO:0000256" key="12">
    <source>
        <dbReference type="SAM" id="MobiDB-lite"/>
    </source>
</evidence>
<evidence type="ECO:0000256" key="6">
    <source>
        <dbReference type="ARBA" id="ARBA00023110"/>
    </source>
</evidence>
<dbReference type="GO" id="GO:0005886">
    <property type="term" value="C:plasma membrane"/>
    <property type="evidence" value="ECO:0007669"/>
    <property type="project" value="UniProtKB-SubCell"/>
</dbReference>
<evidence type="ECO:0000256" key="10">
    <source>
        <dbReference type="ARBA" id="ARBA00023288"/>
    </source>
</evidence>
<keyword evidence="6 11" id="KW-0697">Rotamase</keyword>
<dbReference type="InterPro" id="IPR046357">
    <property type="entry name" value="PPIase_dom_sf"/>
</dbReference>
<evidence type="ECO:0000256" key="5">
    <source>
        <dbReference type="ARBA" id="ARBA00022729"/>
    </source>
</evidence>
<evidence type="ECO:0000259" key="14">
    <source>
        <dbReference type="PROSITE" id="PS50198"/>
    </source>
</evidence>
<dbReference type="OrthoDB" id="14196at2"/>
<dbReference type="RefSeq" id="WP_006701029.1">
    <property type="nucleotide sequence ID" value="NZ_PKHE01000009.1"/>
</dbReference>
<dbReference type="InterPro" id="IPR027304">
    <property type="entry name" value="Trigger_fact/SurA_dom_sf"/>
</dbReference>
<evidence type="ECO:0000256" key="1">
    <source>
        <dbReference type="ARBA" id="ARBA00000971"/>
    </source>
</evidence>
<sequence>MSKSLLKQSIVALSASLLIGAASIPTYVQANEDPIATVGEHQITKDEFYEAMKKVAGPVTLRTLILETILEANADNPEELKKSAEEEVNEQIEQAGGEDVFKQLLVSQKLGTIEEYRYQVYVRNLFQNVVEKNIDLSDEAIKAYYDEGYAPMMEAQHILVETEEEALEAIQRINDGEEFDAVAREISKDGTASNGGLLQPFKTGQMVSEFEEAVKGLENGKMTETPVKSQFGYHVIKAINNGEKKPFEEVKEEVKEQYIVSKFSDTQFSYKIIGQLLVDTGYEIKDEDLKDAVSDLIELTKEPEEKVENSDESKEETETEAAEEEQEEAESEENEASE</sequence>